<keyword evidence="6 8" id="KW-0326">Glycosidase</keyword>
<dbReference type="SUPFAM" id="SSF51445">
    <property type="entry name" value="(Trans)glycosidases"/>
    <property type="match status" value="1"/>
</dbReference>
<dbReference type="Pfam" id="PF00150">
    <property type="entry name" value="Cellulase"/>
    <property type="match status" value="1"/>
</dbReference>
<keyword evidence="13" id="KW-1185">Reference proteome</keyword>
<evidence type="ECO:0000256" key="2">
    <source>
        <dbReference type="ARBA" id="ARBA00022729"/>
    </source>
</evidence>
<dbReference type="PROSITE" id="PS00659">
    <property type="entry name" value="GLYCOSYL_HYDROL_F5"/>
    <property type="match status" value="1"/>
</dbReference>
<evidence type="ECO:0000256" key="6">
    <source>
        <dbReference type="ARBA" id="ARBA00023295"/>
    </source>
</evidence>
<dbReference type="PROSITE" id="PS51257">
    <property type="entry name" value="PROKAR_LIPOPROTEIN"/>
    <property type="match status" value="1"/>
</dbReference>
<dbReference type="PANTHER" id="PTHR31297">
    <property type="entry name" value="GLUCAN ENDO-1,6-BETA-GLUCOSIDASE B"/>
    <property type="match status" value="1"/>
</dbReference>
<comment type="similarity">
    <text evidence="1 8">Belongs to the glycosyl hydrolase 5 (cellulase A) family.</text>
</comment>
<proteinExistence type="inferred from homology"/>
<organism evidence="12 13">
    <name type="scientific">Plebeiibacterium sediminum</name>
    <dbReference type="NCBI Taxonomy" id="2992112"/>
    <lineage>
        <taxon>Bacteria</taxon>
        <taxon>Pseudomonadati</taxon>
        <taxon>Bacteroidota</taxon>
        <taxon>Bacteroidia</taxon>
        <taxon>Marinilabiliales</taxon>
        <taxon>Marinilabiliaceae</taxon>
        <taxon>Plebeiibacterium</taxon>
    </lineage>
</organism>
<evidence type="ECO:0000256" key="9">
    <source>
        <dbReference type="SAM" id="SignalP"/>
    </source>
</evidence>
<keyword evidence="2 9" id="KW-0732">Signal</keyword>
<dbReference type="PANTHER" id="PTHR31297:SF41">
    <property type="entry name" value="ENDOGLUCANASE, PUTATIVE (AFU_ORTHOLOGUE AFUA_5G01830)-RELATED"/>
    <property type="match status" value="1"/>
</dbReference>
<evidence type="ECO:0000313" key="12">
    <source>
        <dbReference type="EMBL" id="MCW3785675.1"/>
    </source>
</evidence>
<feature type="signal peptide" evidence="9">
    <location>
        <begin position="1"/>
        <end position="21"/>
    </location>
</feature>
<gene>
    <name evidence="12" type="ORF">OM075_04315</name>
</gene>
<evidence type="ECO:0000256" key="3">
    <source>
        <dbReference type="ARBA" id="ARBA00022801"/>
    </source>
</evidence>
<reference evidence="12" key="1">
    <citation type="submission" date="2022-10" db="EMBL/GenBank/DDBJ databases">
        <authorList>
            <person name="Yu W.X."/>
        </authorList>
    </citation>
    <scope>NUCLEOTIDE SEQUENCE</scope>
    <source>
        <strain evidence="12">AAT</strain>
    </source>
</reference>
<dbReference type="RefSeq" id="WP_301189247.1">
    <property type="nucleotide sequence ID" value="NZ_JAPDPJ010000005.1"/>
</dbReference>
<dbReference type="InterPro" id="IPR017853">
    <property type="entry name" value="GH"/>
</dbReference>
<dbReference type="InterPro" id="IPR001547">
    <property type="entry name" value="Glyco_hydro_5"/>
</dbReference>
<comment type="caution">
    <text evidence="12">The sequence shown here is derived from an EMBL/GenBank/DDBJ whole genome shotgun (WGS) entry which is preliminary data.</text>
</comment>
<dbReference type="GO" id="GO:0005576">
    <property type="term" value="C:extracellular region"/>
    <property type="evidence" value="ECO:0007669"/>
    <property type="project" value="TreeGrafter"/>
</dbReference>
<evidence type="ECO:0000259" key="10">
    <source>
        <dbReference type="Pfam" id="PF00150"/>
    </source>
</evidence>
<feature type="chain" id="PRO_5042153077" evidence="9">
    <location>
        <begin position="22"/>
        <end position="461"/>
    </location>
</feature>
<name>A0AAE3M2N0_9BACT</name>
<keyword evidence="7" id="KW-0624">Polysaccharide degradation</keyword>
<feature type="domain" description="SbsA Ig-like" evidence="11">
    <location>
        <begin position="28"/>
        <end position="122"/>
    </location>
</feature>
<protein>
    <submittedName>
        <fullName evidence="12">Cellulase family glycosylhydrolase</fullName>
    </submittedName>
</protein>
<dbReference type="AlphaFoldDB" id="A0AAE3M2N0"/>
<dbReference type="GO" id="GO:0008422">
    <property type="term" value="F:beta-glucosidase activity"/>
    <property type="evidence" value="ECO:0007669"/>
    <property type="project" value="TreeGrafter"/>
</dbReference>
<keyword evidence="5" id="KW-0119">Carbohydrate metabolism</keyword>
<keyword evidence="3 8" id="KW-0378">Hydrolase</keyword>
<dbReference type="InterPro" id="IPR018087">
    <property type="entry name" value="Glyco_hydro_5_CS"/>
</dbReference>
<dbReference type="Pfam" id="PF13205">
    <property type="entry name" value="Big_5"/>
    <property type="match status" value="1"/>
</dbReference>
<evidence type="ECO:0000256" key="4">
    <source>
        <dbReference type="ARBA" id="ARBA00023001"/>
    </source>
</evidence>
<dbReference type="InterPro" id="IPR050386">
    <property type="entry name" value="Glycosyl_hydrolase_5"/>
</dbReference>
<dbReference type="Gene3D" id="3.20.20.80">
    <property type="entry name" value="Glycosidases"/>
    <property type="match status" value="1"/>
</dbReference>
<dbReference type="GO" id="GO:0009986">
    <property type="term" value="C:cell surface"/>
    <property type="evidence" value="ECO:0007669"/>
    <property type="project" value="TreeGrafter"/>
</dbReference>
<evidence type="ECO:0000256" key="7">
    <source>
        <dbReference type="ARBA" id="ARBA00023326"/>
    </source>
</evidence>
<evidence type="ECO:0000256" key="1">
    <source>
        <dbReference type="ARBA" id="ARBA00005641"/>
    </source>
</evidence>
<dbReference type="EMBL" id="JAPDPJ010000005">
    <property type="protein sequence ID" value="MCW3785675.1"/>
    <property type="molecule type" value="Genomic_DNA"/>
</dbReference>
<evidence type="ECO:0000313" key="13">
    <source>
        <dbReference type="Proteomes" id="UP001209229"/>
    </source>
</evidence>
<evidence type="ECO:0000256" key="5">
    <source>
        <dbReference type="ARBA" id="ARBA00023277"/>
    </source>
</evidence>
<evidence type="ECO:0000256" key="8">
    <source>
        <dbReference type="RuleBase" id="RU361153"/>
    </source>
</evidence>
<feature type="domain" description="Glycoside hydrolase family 5" evidence="10">
    <location>
        <begin position="156"/>
        <end position="431"/>
    </location>
</feature>
<dbReference type="GO" id="GO:0030245">
    <property type="term" value="P:cellulose catabolic process"/>
    <property type="evidence" value="ECO:0007669"/>
    <property type="project" value="UniProtKB-KW"/>
</dbReference>
<accession>A0AAE3M2N0</accession>
<dbReference type="InterPro" id="IPR032812">
    <property type="entry name" value="SbsA_Ig"/>
</dbReference>
<evidence type="ECO:0000259" key="11">
    <source>
        <dbReference type="Pfam" id="PF13205"/>
    </source>
</evidence>
<dbReference type="Proteomes" id="UP001209229">
    <property type="component" value="Unassembled WGS sequence"/>
</dbReference>
<keyword evidence="4" id="KW-0136">Cellulose degradation</keyword>
<sequence length="461" mass="51306">MNSLKEIIVLVLMIFMSASCSKSDSIEHTAPVFKSSTPENNAVDVNPSSVIEITFDEVISLATNHGITINNEAASVVADFTKLIFTIDLEYGTNYSIIIPKGAVINTFNVPLEEAVEISFTTEDAPVIDESAMLFVANMGVGWNLGNTLDTKSVDETAWGNPKATKELIDAVSNKGFKTLRVPVTWQYHMGSAPDYTIESEWLDRVEEVVNYGLDNGMYVIINIHHDEEWIVPTYDQVDVIKDQLNKVWTQIATRFKDYDEHLIFESLNEPRLIGSSAEWTGGTAEGRDCINQYHQVNVDAIRATGGNNALRYILISPYAASSAQVAIDGLELPSSSNLIVSVHNYFPYNFALATSNYVTKWGTESEKQAMDAELDRVYQKFITNGIAVVMGEWGSLNHNNTEDRVLHAQYFANGCISRGISPIWWDNGTADYFGIISRNDYSWTFPEIANTIVNETPTVE</sequence>